<keyword evidence="2" id="KW-1185">Reference proteome</keyword>
<evidence type="ECO:0000313" key="2">
    <source>
        <dbReference type="Proteomes" id="UP001055879"/>
    </source>
</evidence>
<dbReference type="Proteomes" id="UP001055879">
    <property type="component" value="Linkage Group LG05"/>
</dbReference>
<organism evidence="1 2">
    <name type="scientific">Arctium lappa</name>
    <name type="common">Greater burdock</name>
    <name type="synonym">Lappa major</name>
    <dbReference type="NCBI Taxonomy" id="4217"/>
    <lineage>
        <taxon>Eukaryota</taxon>
        <taxon>Viridiplantae</taxon>
        <taxon>Streptophyta</taxon>
        <taxon>Embryophyta</taxon>
        <taxon>Tracheophyta</taxon>
        <taxon>Spermatophyta</taxon>
        <taxon>Magnoliopsida</taxon>
        <taxon>eudicotyledons</taxon>
        <taxon>Gunneridae</taxon>
        <taxon>Pentapetalae</taxon>
        <taxon>asterids</taxon>
        <taxon>campanulids</taxon>
        <taxon>Asterales</taxon>
        <taxon>Asteraceae</taxon>
        <taxon>Carduoideae</taxon>
        <taxon>Cardueae</taxon>
        <taxon>Arctiinae</taxon>
        <taxon>Arctium</taxon>
    </lineage>
</organism>
<reference evidence="2" key="1">
    <citation type="journal article" date="2022" name="Mol. Ecol. Resour.">
        <title>The genomes of chicory, endive, great burdock and yacon provide insights into Asteraceae palaeo-polyploidization history and plant inulin production.</title>
        <authorList>
            <person name="Fan W."/>
            <person name="Wang S."/>
            <person name="Wang H."/>
            <person name="Wang A."/>
            <person name="Jiang F."/>
            <person name="Liu H."/>
            <person name="Zhao H."/>
            <person name="Xu D."/>
            <person name="Zhang Y."/>
        </authorList>
    </citation>
    <scope>NUCLEOTIDE SEQUENCE [LARGE SCALE GENOMIC DNA]</scope>
    <source>
        <strain evidence="2">cv. Niubang</strain>
    </source>
</reference>
<dbReference type="EMBL" id="CM042051">
    <property type="protein sequence ID" value="KAI3729175.1"/>
    <property type="molecule type" value="Genomic_DNA"/>
</dbReference>
<accession>A0ACB9C4N0</accession>
<evidence type="ECO:0000313" key="1">
    <source>
        <dbReference type="EMBL" id="KAI3729175.1"/>
    </source>
</evidence>
<protein>
    <submittedName>
        <fullName evidence="1">Uncharacterized protein</fullName>
    </submittedName>
</protein>
<name>A0ACB9C4N0_ARCLA</name>
<proteinExistence type="predicted"/>
<sequence length="117" mass="13023">MDLIDDRLIMQSGLLKFWGLKGLYLLPFFVDPAVFGPIGVVGSNSEFTEDDIKFQIKFVEDAIRKWVEGVGLKMLGSGRGFVHCRREEVDEGRLKIGKEMKDVGDGTGDRNGEVGND</sequence>
<comment type="caution">
    <text evidence="1">The sequence shown here is derived from an EMBL/GenBank/DDBJ whole genome shotgun (WGS) entry which is preliminary data.</text>
</comment>
<reference evidence="1 2" key="2">
    <citation type="journal article" date="2022" name="Mol. Ecol. Resour.">
        <title>The genomes of chicory, endive, great burdock and yacon provide insights into Asteraceae paleo-polyploidization history and plant inulin production.</title>
        <authorList>
            <person name="Fan W."/>
            <person name="Wang S."/>
            <person name="Wang H."/>
            <person name="Wang A."/>
            <person name="Jiang F."/>
            <person name="Liu H."/>
            <person name="Zhao H."/>
            <person name="Xu D."/>
            <person name="Zhang Y."/>
        </authorList>
    </citation>
    <scope>NUCLEOTIDE SEQUENCE [LARGE SCALE GENOMIC DNA]</scope>
    <source>
        <strain evidence="2">cv. Niubang</strain>
    </source>
</reference>
<gene>
    <name evidence="1" type="ORF">L6452_17826</name>
</gene>